<dbReference type="RefSeq" id="WP_031504002.1">
    <property type="nucleotide sequence ID" value="NC_022795.1"/>
</dbReference>
<keyword evidence="3" id="KW-1185">Reference proteome</keyword>
<dbReference type="PaxDb" id="1123384-AJ81_03160"/>
<dbReference type="AlphaFoldDB" id="A0A0X1KTL3"/>
<sequence>MAQEKVKDVLELIKKKEEEVQNEFQRAEERAKQNLQKRVEELRLQIEREKETFENWLAETLRERRTQIQLKKQQLHEDHQKQLESHRKLLLGNVDRAVDVALKLITKE</sequence>
<dbReference type="Proteomes" id="UP000077469">
    <property type="component" value="Chromosome"/>
</dbReference>
<protein>
    <submittedName>
        <fullName evidence="2">Uncharacterized protein</fullName>
    </submittedName>
</protein>
<dbReference type="EMBL" id="CP007141">
    <property type="protein sequence ID" value="AJC74667.1"/>
    <property type="molecule type" value="Genomic_DNA"/>
</dbReference>
<keyword evidence="1" id="KW-0175">Coiled coil</keyword>
<reference evidence="2 3" key="1">
    <citation type="submission" date="2014-01" db="EMBL/GenBank/DDBJ databases">
        <title>Genome sequencing of Thermotog hypogea.</title>
        <authorList>
            <person name="Zhang X."/>
            <person name="Alvare G."/>
            <person name="Fristensky B."/>
            <person name="Chen L."/>
            <person name="Suen T."/>
            <person name="Chen Q."/>
            <person name="Ma K."/>
        </authorList>
    </citation>
    <scope>NUCLEOTIDE SEQUENCE [LARGE SCALE GENOMIC DNA]</scope>
    <source>
        <strain evidence="2 3">DSM 11164</strain>
    </source>
</reference>
<dbReference type="STRING" id="1123384.AJ81_03160"/>
<accession>A0A0X1KTL3</accession>
<organism evidence="2 3">
    <name type="scientific">Pseudothermotoga hypogea DSM 11164 = NBRC 106472</name>
    <dbReference type="NCBI Taxonomy" id="1123384"/>
    <lineage>
        <taxon>Bacteria</taxon>
        <taxon>Thermotogati</taxon>
        <taxon>Thermotogota</taxon>
        <taxon>Thermotogae</taxon>
        <taxon>Thermotogales</taxon>
        <taxon>Thermotogaceae</taxon>
        <taxon>Pseudothermotoga</taxon>
    </lineage>
</organism>
<proteinExistence type="predicted"/>
<gene>
    <name evidence="2" type="ORF">AJ81_03160</name>
</gene>
<dbReference type="OrthoDB" id="9992243at2"/>
<dbReference type="KEGG" id="phy:AJ81_03160"/>
<evidence type="ECO:0000313" key="2">
    <source>
        <dbReference type="EMBL" id="AJC74667.1"/>
    </source>
</evidence>
<evidence type="ECO:0000313" key="3">
    <source>
        <dbReference type="Proteomes" id="UP000077469"/>
    </source>
</evidence>
<name>A0A0X1KTL3_9THEM</name>
<evidence type="ECO:0000256" key="1">
    <source>
        <dbReference type="SAM" id="Coils"/>
    </source>
</evidence>
<dbReference type="PATRIC" id="fig|1123384.7.peg.620"/>
<feature type="coiled-coil region" evidence="1">
    <location>
        <begin position="3"/>
        <end position="78"/>
    </location>
</feature>